<keyword evidence="6" id="KW-1185">Reference proteome</keyword>
<dbReference type="GO" id="GO:0016627">
    <property type="term" value="F:oxidoreductase activity, acting on the CH-CH group of donors"/>
    <property type="evidence" value="ECO:0007669"/>
    <property type="project" value="InterPro"/>
</dbReference>
<accession>A0AAE3JNL8</accession>
<dbReference type="Pfam" id="PF00890">
    <property type="entry name" value="FAD_binding_2"/>
    <property type="match status" value="1"/>
</dbReference>
<keyword evidence="2" id="KW-0285">Flavoprotein</keyword>
<dbReference type="SUPFAM" id="SSF51905">
    <property type="entry name" value="FAD/NAD(P)-binding domain"/>
    <property type="match status" value="1"/>
</dbReference>
<feature type="domain" description="FAD-dependent oxidoreductase 2 FAD-binding" evidence="4">
    <location>
        <begin position="10"/>
        <end position="523"/>
    </location>
</feature>
<evidence type="ECO:0000313" key="6">
    <source>
        <dbReference type="Proteomes" id="UP001200642"/>
    </source>
</evidence>
<dbReference type="Gene3D" id="3.90.700.10">
    <property type="entry name" value="Succinate dehydrogenase/fumarate reductase flavoprotein, catalytic domain"/>
    <property type="match status" value="1"/>
</dbReference>
<dbReference type="InterPro" id="IPR003953">
    <property type="entry name" value="FAD-dep_OxRdtase_2_FAD-bd"/>
</dbReference>
<dbReference type="Gene3D" id="3.50.50.60">
    <property type="entry name" value="FAD/NAD(P)-binding domain"/>
    <property type="match status" value="1"/>
</dbReference>
<reference evidence="5" key="1">
    <citation type="submission" date="2023-02" db="EMBL/GenBank/DDBJ databases">
        <title>Genome of Flavobacteriaceae gen. nov. sp. strain F89.</title>
        <authorList>
            <person name="Wang Y."/>
        </authorList>
    </citation>
    <scope>NUCLEOTIDE SEQUENCE</scope>
    <source>
        <strain evidence="5">F89</strain>
    </source>
</reference>
<comment type="cofactor">
    <cofactor evidence="1">
        <name>FAD</name>
        <dbReference type="ChEBI" id="CHEBI:57692"/>
    </cofactor>
</comment>
<dbReference type="AlphaFoldDB" id="A0AAE3JNL8"/>
<protein>
    <submittedName>
        <fullName evidence="5">FAD-dependent oxidoreductase</fullName>
    </submittedName>
</protein>
<dbReference type="PANTHER" id="PTHR43260">
    <property type="entry name" value="3-KETOSTEROID-DELTA-1-DEHYDROGENASE"/>
    <property type="match status" value="1"/>
</dbReference>
<dbReference type="Proteomes" id="UP001200642">
    <property type="component" value="Unassembled WGS sequence"/>
</dbReference>
<keyword evidence="3" id="KW-0560">Oxidoreductase</keyword>
<sequence>MKRNYATHTAIVGGGIAGITSAIELLDANKKVVLLDRDLEKNFGGLAKESFGGMFFINSPQQRFSGIKDSIAQAKKDWYSFAEFDENEVWGKKWADAYLESTQKIYDWVRSKKVGFFPVVHWVERGLFAPGNSVPRFHMVWGTGDGLIKALLDHLKSHPHNKNLTLYFGHKVTGFEFKDSEIVALSGVDEASGEFFECRAENFIIATGGINGNIQKVRKNWHEEWSDPPEVLLNGSHHFSDGLIHDEVTQIGGSVTNLDLMWNYAAGIPHPYPKRENHGLSLVPPKSALWVNYKGERMGPVPLVTSFDTRYLVTKICEQEKQFSWQILNKKIAYKELGVSGSEFNEGIKNKKLFSFLYSILKGNKHLIKILERDSPNYITAQSVGELAKKMNRLTGTNDVDEAILQRTIDDYDENFKRGKNIWNDEQIRRIEHTRAYKGDRKRTLKPQKLNQKRAYPLIAIREFILSRKSLGGIQTNLHSQVLKSTSKNNTPQVFENLYAVGEAAGFGGGGSHGKRALEGTFLTSCIFTALKAAQHITEKNNNEK</sequence>
<name>A0AAE3JNL8_9FLAO</name>
<dbReference type="PIRSF" id="PIRSF036654">
    <property type="entry name" value="UCP036654"/>
    <property type="match status" value="1"/>
</dbReference>
<dbReference type="InterPro" id="IPR014614">
    <property type="entry name" value="KsdD_DH"/>
</dbReference>
<organism evidence="5 6">
    <name type="scientific">Cerina litoralis</name>
    <dbReference type="NCBI Taxonomy" id="2874477"/>
    <lineage>
        <taxon>Bacteria</taxon>
        <taxon>Pseudomonadati</taxon>
        <taxon>Bacteroidota</taxon>
        <taxon>Flavobacteriia</taxon>
        <taxon>Flavobacteriales</taxon>
        <taxon>Flavobacteriaceae</taxon>
        <taxon>Cerina</taxon>
    </lineage>
</organism>
<dbReference type="RefSeq" id="WP_317901165.1">
    <property type="nucleotide sequence ID" value="NZ_JAIRBC010000005.1"/>
</dbReference>
<dbReference type="InterPro" id="IPR036188">
    <property type="entry name" value="FAD/NAD-bd_sf"/>
</dbReference>
<evidence type="ECO:0000259" key="4">
    <source>
        <dbReference type="Pfam" id="PF00890"/>
    </source>
</evidence>
<evidence type="ECO:0000256" key="2">
    <source>
        <dbReference type="ARBA" id="ARBA00022630"/>
    </source>
</evidence>
<evidence type="ECO:0000313" key="5">
    <source>
        <dbReference type="EMBL" id="MCG2460021.1"/>
    </source>
</evidence>
<gene>
    <name evidence="5" type="ORF">K8352_04635</name>
</gene>
<evidence type="ECO:0000256" key="1">
    <source>
        <dbReference type="ARBA" id="ARBA00001974"/>
    </source>
</evidence>
<proteinExistence type="predicted"/>
<comment type="caution">
    <text evidence="5">The sequence shown here is derived from an EMBL/GenBank/DDBJ whole genome shotgun (WGS) entry which is preliminary data.</text>
</comment>
<dbReference type="EMBL" id="JAIRBC010000005">
    <property type="protein sequence ID" value="MCG2460021.1"/>
    <property type="molecule type" value="Genomic_DNA"/>
</dbReference>
<dbReference type="PANTHER" id="PTHR43260:SF1">
    <property type="entry name" value="KSDD-LIKE STEROID DEHYDROGENASE RV0785"/>
    <property type="match status" value="1"/>
</dbReference>
<evidence type="ECO:0000256" key="3">
    <source>
        <dbReference type="ARBA" id="ARBA00023002"/>
    </source>
</evidence>
<dbReference type="InterPro" id="IPR027477">
    <property type="entry name" value="Succ_DH/fumarate_Rdtase_cat_sf"/>
</dbReference>